<dbReference type="SUPFAM" id="SSF55874">
    <property type="entry name" value="ATPase domain of HSP90 chaperone/DNA topoisomerase II/histidine kinase"/>
    <property type="match status" value="1"/>
</dbReference>
<keyword evidence="3" id="KW-0067">ATP-binding</keyword>
<keyword evidence="4" id="KW-1185">Reference proteome</keyword>
<dbReference type="InterPro" id="IPR050267">
    <property type="entry name" value="Anti-sigma-factor_SerPK"/>
</dbReference>
<dbReference type="RefSeq" id="WP_306086426.1">
    <property type="nucleotide sequence ID" value="NZ_CP120992.1"/>
</dbReference>
<dbReference type="InterPro" id="IPR003594">
    <property type="entry name" value="HATPase_dom"/>
</dbReference>
<keyword evidence="1" id="KW-0418">Kinase</keyword>
<protein>
    <submittedName>
        <fullName evidence="3">ATP-binding protein</fullName>
    </submittedName>
</protein>
<keyword evidence="1" id="KW-0723">Serine/threonine-protein kinase</keyword>
<evidence type="ECO:0000256" key="1">
    <source>
        <dbReference type="ARBA" id="ARBA00022527"/>
    </source>
</evidence>
<proteinExistence type="predicted"/>
<keyword evidence="3" id="KW-0547">Nucleotide-binding</keyword>
<gene>
    <name evidence="3" type="ORF">P8A22_07720</name>
</gene>
<keyword evidence="1" id="KW-0808">Transferase</keyword>
<evidence type="ECO:0000313" key="4">
    <source>
        <dbReference type="Proteomes" id="UP001229952"/>
    </source>
</evidence>
<feature type="domain" description="Histidine kinase/HSP90-like ATPase" evidence="2">
    <location>
        <begin position="22"/>
        <end position="138"/>
    </location>
</feature>
<accession>A0ABY9HZ88</accession>
<dbReference type="PANTHER" id="PTHR35526">
    <property type="entry name" value="ANTI-SIGMA-F FACTOR RSBW-RELATED"/>
    <property type="match status" value="1"/>
</dbReference>
<organism evidence="3 4">
    <name type="scientific">Streptomyces laculatispora</name>
    <dbReference type="NCBI Taxonomy" id="887464"/>
    <lineage>
        <taxon>Bacteria</taxon>
        <taxon>Bacillati</taxon>
        <taxon>Actinomycetota</taxon>
        <taxon>Actinomycetes</taxon>
        <taxon>Kitasatosporales</taxon>
        <taxon>Streptomycetaceae</taxon>
        <taxon>Streptomyces</taxon>
    </lineage>
</organism>
<dbReference type="Gene3D" id="3.30.565.10">
    <property type="entry name" value="Histidine kinase-like ATPase, C-terminal domain"/>
    <property type="match status" value="1"/>
</dbReference>
<dbReference type="GO" id="GO:0005524">
    <property type="term" value="F:ATP binding"/>
    <property type="evidence" value="ECO:0007669"/>
    <property type="project" value="UniProtKB-KW"/>
</dbReference>
<dbReference type="Proteomes" id="UP001229952">
    <property type="component" value="Chromosome"/>
</dbReference>
<dbReference type="Pfam" id="PF13581">
    <property type="entry name" value="HATPase_c_2"/>
    <property type="match status" value="1"/>
</dbReference>
<dbReference type="EMBL" id="CP120992">
    <property type="protein sequence ID" value="WLQ39905.1"/>
    <property type="molecule type" value="Genomic_DNA"/>
</dbReference>
<evidence type="ECO:0000259" key="2">
    <source>
        <dbReference type="Pfam" id="PF13581"/>
    </source>
</evidence>
<dbReference type="PANTHER" id="PTHR35526:SF3">
    <property type="entry name" value="ANTI-SIGMA-F FACTOR RSBW"/>
    <property type="match status" value="1"/>
</dbReference>
<evidence type="ECO:0000313" key="3">
    <source>
        <dbReference type="EMBL" id="WLQ39905.1"/>
    </source>
</evidence>
<sequence>MAEYGADPAGGLDESVTTPVPENAAAARDAVMRLLTSQFCGLVGEGLAAGVVVADALLVTSELVTNAVRHGGGLTGFAAELTDEGLRLSVADASPDPPIDHEAQTSAVGRIGGYGWALVRRLAKQVSVTVHPGGKRIIALIPLT</sequence>
<reference evidence="3 4" key="1">
    <citation type="submission" date="2023-03" db="EMBL/GenBank/DDBJ databases">
        <title>Isolation and description of six Streptomyces strains from soil environments, able to metabolize different microbial glucans.</title>
        <authorList>
            <person name="Widen T."/>
            <person name="Larsbrink J."/>
        </authorList>
    </citation>
    <scope>NUCLEOTIDE SEQUENCE [LARGE SCALE GENOMIC DNA]</scope>
    <source>
        <strain evidence="3 4">Mut2</strain>
    </source>
</reference>
<dbReference type="InterPro" id="IPR036890">
    <property type="entry name" value="HATPase_C_sf"/>
</dbReference>
<name>A0ABY9HZ88_9ACTN</name>
<dbReference type="CDD" id="cd16936">
    <property type="entry name" value="HATPase_RsbW-like"/>
    <property type="match status" value="1"/>
</dbReference>